<sequence>MRSCCYPAASPFCMSMLQEMSDLVSVFGMYRYLQGLTVFPGLFDRPAFSISSGLFRCCVCDLLPDCFSGIPDRLLHHFRSQTGIIVQLLHDFRCKGICFDFLCHLQFTSPFDPFRTDPDGFVFILHVINKRNIIKIPTKPDAVMLAVQGCHLTAVPDNKVQFRLGIQLLCCPVFFS</sequence>
<evidence type="ECO:0000313" key="1">
    <source>
        <dbReference type="EMBL" id="EDK25580.1"/>
    </source>
</evidence>
<proteinExistence type="predicted"/>
<organism evidence="1 2">
    <name type="scientific">[Ruminococcus] torques ATCC 27756</name>
    <dbReference type="NCBI Taxonomy" id="411460"/>
    <lineage>
        <taxon>Bacteria</taxon>
        <taxon>Bacillati</taxon>
        <taxon>Bacillota</taxon>
        <taxon>Clostridia</taxon>
        <taxon>Lachnospirales</taxon>
        <taxon>Lachnospiraceae</taxon>
        <taxon>Mediterraneibacter</taxon>
    </lineage>
</organism>
<accession>A5KJS6</accession>
<dbReference type="EMBL" id="AAVP02000001">
    <property type="protein sequence ID" value="EDK25580.1"/>
    <property type="molecule type" value="Genomic_DNA"/>
</dbReference>
<gene>
    <name evidence="1" type="ORF">RUMTOR_00475</name>
</gene>
<comment type="caution">
    <text evidence="1">The sequence shown here is derived from an EMBL/GenBank/DDBJ whole genome shotgun (WGS) entry which is preliminary data.</text>
</comment>
<reference evidence="1 2" key="1">
    <citation type="submission" date="2007-03" db="EMBL/GenBank/DDBJ databases">
        <authorList>
            <person name="Fulton L."/>
            <person name="Clifton S."/>
            <person name="Fulton B."/>
            <person name="Xu J."/>
            <person name="Minx P."/>
            <person name="Pepin K.H."/>
            <person name="Johnson M."/>
            <person name="Thiruvilangam P."/>
            <person name="Bhonagiri V."/>
            <person name="Nash W.E."/>
            <person name="Mardis E.R."/>
            <person name="Wilson R.K."/>
        </authorList>
    </citation>
    <scope>NUCLEOTIDE SEQUENCE [LARGE SCALE GENOMIC DNA]</scope>
    <source>
        <strain evidence="1 2">ATCC 27756</strain>
    </source>
</reference>
<reference evidence="1 2" key="2">
    <citation type="submission" date="2007-04" db="EMBL/GenBank/DDBJ databases">
        <title>Draft genome sequence of Ruminococcus torques (ATCC 27756).</title>
        <authorList>
            <person name="Sudarsanam P."/>
            <person name="Ley R."/>
            <person name="Guruge J."/>
            <person name="Turnbaugh P.J."/>
            <person name="Mahowald M."/>
            <person name="Liep D."/>
            <person name="Gordon J."/>
        </authorList>
    </citation>
    <scope>NUCLEOTIDE SEQUENCE [LARGE SCALE GENOMIC DNA]</scope>
    <source>
        <strain evidence="1 2">ATCC 27756</strain>
    </source>
</reference>
<evidence type="ECO:0000313" key="2">
    <source>
        <dbReference type="Proteomes" id="UP000003577"/>
    </source>
</evidence>
<protein>
    <submittedName>
        <fullName evidence="1">Uncharacterized protein</fullName>
    </submittedName>
</protein>
<dbReference type="HOGENOM" id="CLU_1524064_0_0_9"/>
<dbReference type="Proteomes" id="UP000003577">
    <property type="component" value="Unassembled WGS sequence"/>
</dbReference>
<dbReference type="AlphaFoldDB" id="A5KJS6"/>
<name>A5KJS6_9FIRM</name>
<dbReference type="PaxDb" id="411460-RUMTOR_00475"/>